<feature type="transmembrane region" description="Helical" evidence="1">
    <location>
        <begin position="115"/>
        <end position="136"/>
    </location>
</feature>
<name>A0ABD0LGL9_9CAEN</name>
<sequence>MFKIFFLTIPSNFNPSVLQVTASLRNENHLFKILIAHSSVSQSPIKTFLSSPLWKLLMSRSQASNFVRRLFCKISDSRRAESETDNGPCPTKASLLMEFRDCVYGRGQLCHSYRLLRGGAGPAIIVITLSTFLWVVGAQGS</sequence>
<reference evidence="2 3" key="1">
    <citation type="journal article" date="2023" name="Sci. Data">
        <title>Genome assembly of the Korean intertidal mud-creeper Batillaria attramentaria.</title>
        <authorList>
            <person name="Patra A.K."/>
            <person name="Ho P.T."/>
            <person name="Jun S."/>
            <person name="Lee S.J."/>
            <person name="Kim Y."/>
            <person name="Won Y.J."/>
        </authorList>
    </citation>
    <scope>NUCLEOTIDE SEQUENCE [LARGE SCALE GENOMIC DNA]</scope>
    <source>
        <strain evidence="2">Wonlab-2016</strain>
    </source>
</reference>
<dbReference type="AlphaFoldDB" id="A0ABD0LGL9"/>
<evidence type="ECO:0000313" key="2">
    <source>
        <dbReference type="EMBL" id="KAK7498734.1"/>
    </source>
</evidence>
<keyword evidence="1" id="KW-1133">Transmembrane helix</keyword>
<accession>A0ABD0LGL9</accession>
<dbReference type="Proteomes" id="UP001519460">
    <property type="component" value="Unassembled WGS sequence"/>
</dbReference>
<dbReference type="EMBL" id="JACVVK020000049">
    <property type="protein sequence ID" value="KAK7498734.1"/>
    <property type="molecule type" value="Genomic_DNA"/>
</dbReference>
<protein>
    <submittedName>
        <fullName evidence="2">Uncharacterized protein</fullName>
    </submittedName>
</protein>
<evidence type="ECO:0000313" key="3">
    <source>
        <dbReference type="Proteomes" id="UP001519460"/>
    </source>
</evidence>
<keyword evidence="3" id="KW-1185">Reference proteome</keyword>
<comment type="caution">
    <text evidence="2">The sequence shown here is derived from an EMBL/GenBank/DDBJ whole genome shotgun (WGS) entry which is preliminary data.</text>
</comment>
<keyword evidence="1" id="KW-0472">Membrane</keyword>
<evidence type="ECO:0000256" key="1">
    <source>
        <dbReference type="SAM" id="Phobius"/>
    </source>
</evidence>
<proteinExistence type="predicted"/>
<organism evidence="2 3">
    <name type="scientific">Batillaria attramentaria</name>
    <dbReference type="NCBI Taxonomy" id="370345"/>
    <lineage>
        <taxon>Eukaryota</taxon>
        <taxon>Metazoa</taxon>
        <taxon>Spiralia</taxon>
        <taxon>Lophotrochozoa</taxon>
        <taxon>Mollusca</taxon>
        <taxon>Gastropoda</taxon>
        <taxon>Caenogastropoda</taxon>
        <taxon>Sorbeoconcha</taxon>
        <taxon>Cerithioidea</taxon>
        <taxon>Batillariidae</taxon>
        <taxon>Batillaria</taxon>
    </lineage>
</organism>
<gene>
    <name evidence="2" type="ORF">BaRGS_00010111</name>
</gene>
<keyword evidence="1" id="KW-0812">Transmembrane</keyword>